<dbReference type="PANTHER" id="PTHR46599">
    <property type="entry name" value="PIGGYBAC TRANSPOSABLE ELEMENT-DERIVED PROTEIN 4"/>
    <property type="match status" value="1"/>
</dbReference>
<dbReference type="PANTHER" id="PTHR46599:SF3">
    <property type="entry name" value="PIGGYBAC TRANSPOSABLE ELEMENT-DERIVED PROTEIN 4"/>
    <property type="match status" value="1"/>
</dbReference>
<evidence type="ECO:0000313" key="1">
    <source>
        <dbReference type="EMBL" id="KAK9751585.1"/>
    </source>
</evidence>
<name>A0AAW1MSG3_POPJA</name>
<reference evidence="1 2" key="1">
    <citation type="journal article" date="2024" name="BMC Genomics">
        <title>De novo assembly and annotation of Popillia japonica's genome with initial clues to its potential as an invasive pest.</title>
        <authorList>
            <person name="Cucini C."/>
            <person name="Boschi S."/>
            <person name="Funari R."/>
            <person name="Cardaioli E."/>
            <person name="Iannotti N."/>
            <person name="Marturano G."/>
            <person name="Paoli F."/>
            <person name="Bruttini M."/>
            <person name="Carapelli A."/>
            <person name="Frati F."/>
            <person name="Nardi F."/>
        </authorList>
    </citation>
    <scope>NUCLEOTIDE SEQUENCE [LARGE SCALE GENOMIC DNA]</scope>
    <source>
        <strain evidence="1">DMR45628</strain>
    </source>
</reference>
<accession>A0AAW1MSG3</accession>
<evidence type="ECO:0008006" key="3">
    <source>
        <dbReference type="Google" id="ProtNLM"/>
    </source>
</evidence>
<proteinExistence type="predicted"/>
<sequence>MTGKYLSDREIEQLFERSDFFDGDNSHNEFYGNAGERDLNFFTSEAEDNVEIVENVVDDITEETDEDDIPLIRFVQQGPSNIYTSKSGFAWNAYVLQLSRRRRNNIVTQKPGPRNNALNINTVVDAFLLYISEEMVNEICMYTNLYCQQTNRQNQNNSSQKEITRDEECAFIAILLAAGRNRRNHFLQSTRRCPFRLFIEILDLAALNAFIIYTEKYSDFMKNSRSERKVFLTEQIGLVKNEVTRRQQGSKMGLQKPMQYAINLLCPQQLEETSTTSNTNTHGNFCPRSLYKKTKFSCTTCRKAVCVTHIRENKRIYCEECSQHQQ</sequence>
<evidence type="ECO:0000313" key="2">
    <source>
        <dbReference type="Proteomes" id="UP001458880"/>
    </source>
</evidence>
<dbReference type="Proteomes" id="UP001458880">
    <property type="component" value="Unassembled WGS sequence"/>
</dbReference>
<organism evidence="1 2">
    <name type="scientific">Popillia japonica</name>
    <name type="common">Japanese beetle</name>
    <dbReference type="NCBI Taxonomy" id="7064"/>
    <lineage>
        <taxon>Eukaryota</taxon>
        <taxon>Metazoa</taxon>
        <taxon>Ecdysozoa</taxon>
        <taxon>Arthropoda</taxon>
        <taxon>Hexapoda</taxon>
        <taxon>Insecta</taxon>
        <taxon>Pterygota</taxon>
        <taxon>Neoptera</taxon>
        <taxon>Endopterygota</taxon>
        <taxon>Coleoptera</taxon>
        <taxon>Polyphaga</taxon>
        <taxon>Scarabaeiformia</taxon>
        <taxon>Scarabaeidae</taxon>
        <taxon>Rutelinae</taxon>
        <taxon>Popillia</taxon>
    </lineage>
</organism>
<keyword evidence="2" id="KW-1185">Reference proteome</keyword>
<protein>
    <recommendedName>
        <fullName evidence="3">PiggyBac transposable element-derived protein domain-containing protein</fullName>
    </recommendedName>
</protein>
<dbReference type="EMBL" id="JASPKY010000027">
    <property type="protein sequence ID" value="KAK9751585.1"/>
    <property type="molecule type" value="Genomic_DNA"/>
</dbReference>
<gene>
    <name evidence="1" type="ORF">QE152_g4987</name>
</gene>
<comment type="caution">
    <text evidence="1">The sequence shown here is derived from an EMBL/GenBank/DDBJ whole genome shotgun (WGS) entry which is preliminary data.</text>
</comment>
<dbReference type="AlphaFoldDB" id="A0AAW1MSG3"/>